<protein>
    <submittedName>
        <fullName evidence="1">Uncharacterized protein</fullName>
    </submittedName>
</protein>
<dbReference type="Gramene" id="novel_model_823_5bd9a17a">
    <property type="protein sequence ID" value="cds.novel_model_823_5bd9a17a"/>
    <property type="gene ID" value="novel_gene_461_5bd9a17a"/>
</dbReference>
<dbReference type="AlphaFoldDB" id="A0A803RC45"/>
<keyword evidence="2" id="KW-1185">Reference proteome</keyword>
<evidence type="ECO:0000313" key="2">
    <source>
        <dbReference type="Proteomes" id="UP000596661"/>
    </source>
</evidence>
<accession>A0A803RC45</accession>
<proteinExistence type="predicted"/>
<organism evidence="1 2">
    <name type="scientific">Cannabis sativa</name>
    <name type="common">Hemp</name>
    <name type="synonym">Marijuana</name>
    <dbReference type="NCBI Taxonomy" id="3483"/>
    <lineage>
        <taxon>Eukaryota</taxon>
        <taxon>Viridiplantae</taxon>
        <taxon>Streptophyta</taxon>
        <taxon>Embryophyta</taxon>
        <taxon>Tracheophyta</taxon>
        <taxon>Spermatophyta</taxon>
        <taxon>Magnoliopsida</taxon>
        <taxon>eudicotyledons</taxon>
        <taxon>Gunneridae</taxon>
        <taxon>Pentapetalae</taxon>
        <taxon>rosids</taxon>
        <taxon>fabids</taxon>
        <taxon>Rosales</taxon>
        <taxon>Cannabaceae</taxon>
        <taxon>Cannabis</taxon>
    </lineage>
</organism>
<dbReference type="EMBL" id="UZAU01000154">
    <property type="status" value="NOT_ANNOTATED_CDS"/>
    <property type="molecule type" value="Genomic_DNA"/>
</dbReference>
<reference evidence="1" key="2">
    <citation type="submission" date="2021-03" db="UniProtKB">
        <authorList>
            <consortium name="EnsemblPlants"/>
        </authorList>
    </citation>
    <scope>IDENTIFICATION</scope>
</reference>
<reference evidence="1" key="1">
    <citation type="submission" date="2018-11" db="EMBL/GenBank/DDBJ databases">
        <authorList>
            <person name="Grassa J C."/>
        </authorList>
    </citation>
    <scope>NUCLEOTIDE SEQUENCE [LARGE SCALE GENOMIC DNA]</scope>
</reference>
<sequence length="72" mass="8749">MWHLHVETYKIHIFKVLRHVHLDIRITNKDRNMQALVRSWPVREYNPMYRAASKYGCLPKHTCYVLTLVIFP</sequence>
<evidence type="ECO:0000313" key="1">
    <source>
        <dbReference type="EnsemblPlants" id="cds.novel_model_823_5bd9a17a"/>
    </source>
</evidence>
<dbReference type="EnsemblPlants" id="novel_model_823_5bd9a17a">
    <property type="protein sequence ID" value="cds.novel_model_823_5bd9a17a"/>
    <property type="gene ID" value="novel_gene_461_5bd9a17a"/>
</dbReference>
<name>A0A803RC45_CANSA</name>
<dbReference type="Proteomes" id="UP000596661">
    <property type="component" value="Chromosome 2"/>
</dbReference>